<dbReference type="SUPFAM" id="SSF54897">
    <property type="entry name" value="Protease propeptides/inhibitors"/>
    <property type="match status" value="1"/>
</dbReference>
<dbReference type="PROSITE" id="PS51892">
    <property type="entry name" value="SUBTILASE"/>
    <property type="match status" value="1"/>
</dbReference>
<dbReference type="PROSITE" id="PS00137">
    <property type="entry name" value="SUBTILASE_HIS"/>
    <property type="match status" value="1"/>
</dbReference>
<feature type="active site" description="Charge relay system" evidence="5">
    <location>
        <position position="347"/>
    </location>
</feature>
<dbReference type="Pfam" id="PF05922">
    <property type="entry name" value="Inhibitor_I9"/>
    <property type="match status" value="1"/>
</dbReference>
<dbReference type="Gene3D" id="3.30.70.80">
    <property type="entry name" value="Peptidase S8 propeptide/proteinase inhibitor I9"/>
    <property type="match status" value="1"/>
</dbReference>
<dbReference type="Pfam" id="PF00082">
    <property type="entry name" value="Peptidase_S8"/>
    <property type="match status" value="1"/>
</dbReference>
<keyword evidence="11" id="KW-1185">Reference proteome</keyword>
<feature type="chain" id="PRO_5039299851" evidence="7">
    <location>
        <begin position="27"/>
        <end position="401"/>
    </location>
</feature>
<evidence type="ECO:0000256" key="6">
    <source>
        <dbReference type="RuleBase" id="RU003355"/>
    </source>
</evidence>
<evidence type="ECO:0000256" key="5">
    <source>
        <dbReference type="PROSITE-ProRule" id="PRU01240"/>
    </source>
</evidence>
<organism evidence="10 11">
    <name type="scientific">Peterkaempfera bronchialis</name>
    <dbReference type="NCBI Taxonomy" id="2126346"/>
    <lineage>
        <taxon>Bacteria</taxon>
        <taxon>Bacillati</taxon>
        <taxon>Actinomycetota</taxon>
        <taxon>Actinomycetes</taxon>
        <taxon>Kitasatosporales</taxon>
        <taxon>Streptomycetaceae</taxon>
        <taxon>Peterkaempfera</taxon>
    </lineage>
</organism>
<evidence type="ECO:0000256" key="1">
    <source>
        <dbReference type="ARBA" id="ARBA00011073"/>
    </source>
</evidence>
<dbReference type="InterPro" id="IPR015500">
    <property type="entry name" value="Peptidase_S8_subtilisin-rel"/>
</dbReference>
<dbReference type="PANTHER" id="PTHR43806:SF11">
    <property type="entry name" value="CEREVISIN-RELATED"/>
    <property type="match status" value="1"/>
</dbReference>
<protein>
    <submittedName>
        <fullName evidence="10">S8 family peptidase</fullName>
    </submittedName>
</protein>
<dbReference type="GO" id="GO:0004252">
    <property type="term" value="F:serine-type endopeptidase activity"/>
    <property type="evidence" value="ECO:0007669"/>
    <property type="project" value="UniProtKB-UniRule"/>
</dbReference>
<keyword evidence="2 5" id="KW-0645">Protease</keyword>
<proteinExistence type="inferred from homology"/>
<reference evidence="10" key="2">
    <citation type="journal article" date="2019" name="Int. J. Syst. Evol. Microbiol.">
        <title>Streptacidiphilus bronchialis sp. nov., a ciprofloxacin-resistant bacterium from a human clinical specimen; reclassification of Streptomyces griseoplanus as Streptacidiphilus griseoplanus comb. nov. and emended description of the genus Streptacidiphilus.</title>
        <authorList>
            <person name="Nouioui I."/>
            <person name="Klenk H.P."/>
            <person name="Igual J.M."/>
            <person name="Gulvik C.A."/>
            <person name="Lasker B.A."/>
            <person name="McQuiston J.R."/>
        </authorList>
    </citation>
    <scope>NUCLEOTIDE SEQUENCE</scope>
    <source>
        <strain evidence="10">DSM 106435</strain>
    </source>
</reference>
<dbReference type="Proteomes" id="UP000249340">
    <property type="component" value="Chromosome"/>
</dbReference>
<evidence type="ECO:0000256" key="3">
    <source>
        <dbReference type="ARBA" id="ARBA00022801"/>
    </source>
</evidence>
<dbReference type="PRINTS" id="PR00723">
    <property type="entry name" value="SUBTILISIN"/>
</dbReference>
<name>A0A345SWP4_9ACTN</name>
<dbReference type="PROSITE" id="PS00136">
    <property type="entry name" value="SUBTILASE_ASP"/>
    <property type="match status" value="1"/>
</dbReference>
<dbReference type="InterPro" id="IPR037045">
    <property type="entry name" value="S8pro/Inhibitor_I9_sf"/>
</dbReference>
<dbReference type="InterPro" id="IPR023828">
    <property type="entry name" value="Peptidase_S8_Ser-AS"/>
</dbReference>
<accession>A0A345SWP4</accession>
<dbReference type="InterPro" id="IPR000209">
    <property type="entry name" value="Peptidase_S8/S53_dom"/>
</dbReference>
<feature type="domain" description="Inhibitor I9" evidence="9">
    <location>
        <begin position="46"/>
        <end position="120"/>
    </location>
</feature>
<dbReference type="InterPro" id="IPR010259">
    <property type="entry name" value="S8pro/Inhibitor_I9"/>
</dbReference>
<evidence type="ECO:0000313" key="11">
    <source>
        <dbReference type="Proteomes" id="UP000249340"/>
    </source>
</evidence>
<sequence>MAVLRLLPRALAAAAAALALASALPAAPPAAARTAEPAALRAAGSWIVTLRAELQSDASVGSQAAARASRDLVDRYGGTVGHVYGAALNGFSIRLGSAQAQRLAADPAVRAVHPDGVVRISAAQTAPPSWGLDRIDQPSLPLDSVYHYPDSAGAGVTAYVLDTGVRISHRDFGGRASYGHDFVDGDATAEDGNGHGTHVAGTLAGTAYGVAKKAAIVAVRVLDDTGAGTISDAIAGIDWVTAHARRPAVANLSLGGEASAELDAALRNSIAAGITYAVAAGNDGADASGSSPARVPEALTVGATTRSDARADYSDYGPVVDLFAPGSGITSDWPTDDTATRTLSGTSMAAPHVAGAAALYLATHTGAGPAEVAGALTRAAAGGKLSEVGSGSPNLLLQITG</sequence>
<dbReference type="SUPFAM" id="SSF52743">
    <property type="entry name" value="Subtilisin-like"/>
    <property type="match status" value="1"/>
</dbReference>
<dbReference type="InterPro" id="IPR023827">
    <property type="entry name" value="Peptidase_S8_Asp-AS"/>
</dbReference>
<dbReference type="InterPro" id="IPR034193">
    <property type="entry name" value="PCSK9_ProteinaseK-like"/>
</dbReference>
<dbReference type="GO" id="GO:0006508">
    <property type="term" value="P:proteolysis"/>
    <property type="evidence" value="ECO:0007669"/>
    <property type="project" value="UniProtKB-KW"/>
</dbReference>
<evidence type="ECO:0000256" key="7">
    <source>
        <dbReference type="SAM" id="SignalP"/>
    </source>
</evidence>
<dbReference type="EMBL" id="CP031264">
    <property type="protein sequence ID" value="AXI78149.1"/>
    <property type="molecule type" value="Genomic_DNA"/>
</dbReference>
<dbReference type="PANTHER" id="PTHR43806">
    <property type="entry name" value="PEPTIDASE S8"/>
    <property type="match status" value="1"/>
</dbReference>
<dbReference type="RefSeq" id="WP_111492410.1">
    <property type="nucleotide sequence ID" value="NZ_CP031264.1"/>
</dbReference>
<dbReference type="AlphaFoldDB" id="A0A345SWP4"/>
<keyword evidence="4 5" id="KW-0720">Serine protease</keyword>
<dbReference type="InterPro" id="IPR022398">
    <property type="entry name" value="Peptidase_S8_His-AS"/>
</dbReference>
<evidence type="ECO:0000256" key="2">
    <source>
        <dbReference type="ARBA" id="ARBA00022670"/>
    </source>
</evidence>
<dbReference type="InterPro" id="IPR050131">
    <property type="entry name" value="Peptidase_S8_subtilisin-like"/>
</dbReference>
<dbReference type="GO" id="GO:0005615">
    <property type="term" value="C:extracellular space"/>
    <property type="evidence" value="ECO:0007669"/>
    <property type="project" value="TreeGrafter"/>
</dbReference>
<evidence type="ECO:0000256" key="4">
    <source>
        <dbReference type="ARBA" id="ARBA00022825"/>
    </source>
</evidence>
<feature type="active site" description="Charge relay system" evidence="5">
    <location>
        <position position="162"/>
    </location>
</feature>
<dbReference type="PROSITE" id="PS00138">
    <property type="entry name" value="SUBTILASE_SER"/>
    <property type="match status" value="1"/>
</dbReference>
<evidence type="ECO:0000259" key="9">
    <source>
        <dbReference type="Pfam" id="PF05922"/>
    </source>
</evidence>
<keyword evidence="3 5" id="KW-0378">Hydrolase</keyword>
<dbReference type="FunFam" id="3.40.50.200:FF:000014">
    <property type="entry name" value="Proteinase K"/>
    <property type="match status" value="1"/>
</dbReference>
<feature type="signal peptide" evidence="7">
    <location>
        <begin position="1"/>
        <end position="26"/>
    </location>
</feature>
<reference evidence="10" key="1">
    <citation type="submission" date="2018-07" db="EMBL/GenBank/DDBJ databases">
        <authorList>
            <person name="Batra D."/>
            <person name="Gulvik C.A."/>
        </authorList>
    </citation>
    <scope>NUCLEOTIDE SEQUENCE</scope>
    <source>
        <strain evidence="10">DSM 106435</strain>
    </source>
</reference>
<keyword evidence="7" id="KW-0732">Signal</keyword>
<dbReference type="InterPro" id="IPR036852">
    <property type="entry name" value="Peptidase_S8/S53_dom_sf"/>
</dbReference>
<gene>
    <name evidence="10" type="ORF">C7M71_012540</name>
</gene>
<evidence type="ECO:0000259" key="8">
    <source>
        <dbReference type="Pfam" id="PF00082"/>
    </source>
</evidence>
<dbReference type="CDD" id="cd04077">
    <property type="entry name" value="Peptidases_S8_PCSK9_ProteinaseK_like"/>
    <property type="match status" value="1"/>
</dbReference>
<feature type="active site" description="Charge relay system" evidence="5">
    <location>
        <position position="195"/>
    </location>
</feature>
<dbReference type="Gene3D" id="3.40.50.200">
    <property type="entry name" value="Peptidase S8/S53 domain"/>
    <property type="match status" value="1"/>
</dbReference>
<feature type="domain" description="Peptidase S8/S53" evidence="8">
    <location>
        <begin position="153"/>
        <end position="385"/>
    </location>
</feature>
<evidence type="ECO:0000313" key="10">
    <source>
        <dbReference type="EMBL" id="AXI78149.1"/>
    </source>
</evidence>
<dbReference type="KEGG" id="stri:C7M71_012540"/>
<comment type="similarity">
    <text evidence="1 5 6">Belongs to the peptidase S8 family.</text>
</comment>
<dbReference type="OrthoDB" id="3845599at2"/>